<evidence type="ECO:0000313" key="1">
    <source>
        <dbReference type="EMBL" id="KAJ7683883.1"/>
    </source>
</evidence>
<evidence type="ECO:0000313" key="2">
    <source>
        <dbReference type="Proteomes" id="UP001221757"/>
    </source>
</evidence>
<dbReference type="AlphaFoldDB" id="A0AAD7D8C1"/>
<reference evidence="1" key="1">
    <citation type="submission" date="2023-03" db="EMBL/GenBank/DDBJ databases">
        <title>Massive genome expansion in bonnet fungi (Mycena s.s.) driven by repeated elements and novel gene families across ecological guilds.</title>
        <authorList>
            <consortium name="Lawrence Berkeley National Laboratory"/>
            <person name="Harder C.B."/>
            <person name="Miyauchi S."/>
            <person name="Viragh M."/>
            <person name="Kuo A."/>
            <person name="Thoen E."/>
            <person name="Andreopoulos B."/>
            <person name="Lu D."/>
            <person name="Skrede I."/>
            <person name="Drula E."/>
            <person name="Henrissat B."/>
            <person name="Morin E."/>
            <person name="Kohler A."/>
            <person name="Barry K."/>
            <person name="LaButti K."/>
            <person name="Morin E."/>
            <person name="Salamov A."/>
            <person name="Lipzen A."/>
            <person name="Mereny Z."/>
            <person name="Hegedus B."/>
            <person name="Baldrian P."/>
            <person name="Stursova M."/>
            <person name="Weitz H."/>
            <person name="Taylor A."/>
            <person name="Grigoriev I.V."/>
            <person name="Nagy L.G."/>
            <person name="Martin F."/>
            <person name="Kauserud H."/>
        </authorList>
    </citation>
    <scope>NUCLEOTIDE SEQUENCE</scope>
    <source>
        <strain evidence="1">CBHHK067</strain>
    </source>
</reference>
<dbReference type="Proteomes" id="UP001221757">
    <property type="component" value="Unassembled WGS sequence"/>
</dbReference>
<sequence>MVCLGRDLRPVFELTVQREGKAREAENKAGCAGAHDAVRGRKEGRLGVRGGCAEFGVCAVKEE</sequence>
<accession>A0AAD7D8C1</accession>
<protein>
    <submittedName>
        <fullName evidence="1">Uncharacterized protein</fullName>
    </submittedName>
</protein>
<dbReference type="EMBL" id="JARKIE010000104">
    <property type="protein sequence ID" value="KAJ7683883.1"/>
    <property type="molecule type" value="Genomic_DNA"/>
</dbReference>
<comment type="caution">
    <text evidence="1">The sequence shown here is derived from an EMBL/GenBank/DDBJ whole genome shotgun (WGS) entry which is preliminary data.</text>
</comment>
<keyword evidence="2" id="KW-1185">Reference proteome</keyword>
<name>A0AAD7D8C1_MYCRO</name>
<proteinExistence type="predicted"/>
<gene>
    <name evidence="1" type="ORF">B0H17DRAFT_1073486</name>
</gene>
<feature type="non-terminal residue" evidence="1">
    <location>
        <position position="63"/>
    </location>
</feature>
<organism evidence="1 2">
    <name type="scientific">Mycena rosella</name>
    <name type="common">Pink bonnet</name>
    <name type="synonym">Agaricus rosellus</name>
    <dbReference type="NCBI Taxonomy" id="1033263"/>
    <lineage>
        <taxon>Eukaryota</taxon>
        <taxon>Fungi</taxon>
        <taxon>Dikarya</taxon>
        <taxon>Basidiomycota</taxon>
        <taxon>Agaricomycotina</taxon>
        <taxon>Agaricomycetes</taxon>
        <taxon>Agaricomycetidae</taxon>
        <taxon>Agaricales</taxon>
        <taxon>Marasmiineae</taxon>
        <taxon>Mycenaceae</taxon>
        <taxon>Mycena</taxon>
    </lineage>
</organism>